<dbReference type="AlphaFoldDB" id="A0A5B8UG58"/>
<name>A0A5B8UG58_9BACT</name>
<feature type="signal peptide" evidence="2">
    <location>
        <begin position="1"/>
        <end position="22"/>
    </location>
</feature>
<organism evidence="3 4">
    <name type="scientific">Flavisolibacter ginsenosidimutans</name>
    <dbReference type="NCBI Taxonomy" id="661481"/>
    <lineage>
        <taxon>Bacteria</taxon>
        <taxon>Pseudomonadati</taxon>
        <taxon>Bacteroidota</taxon>
        <taxon>Chitinophagia</taxon>
        <taxon>Chitinophagales</taxon>
        <taxon>Chitinophagaceae</taxon>
        <taxon>Flavisolibacter</taxon>
    </lineage>
</organism>
<accession>A0A5B8UG58</accession>
<protein>
    <submittedName>
        <fullName evidence="3">Uncharacterized protein</fullName>
    </submittedName>
</protein>
<dbReference type="RefSeq" id="WP_146784269.1">
    <property type="nucleotide sequence ID" value="NZ_BAABIO010000002.1"/>
</dbReference>
<keyword evidence="2" id="KW-0732">Signal</keyword>
<dbReference type="KEGG" id="fgg:FSB75_06060"/>
<dbReference type="EMBL" id="CP042433">
    <property type="protein sequence ID" value="QEC55483.1"/>
    <property type="molecule type" value="Genomic_DNA"/>
</dbReference>
<feature type="chain" id="PRO_5022872942" evidence="2">
    <location>
        <begin position="23"/>
        <end position="72"/>
    </location>
</feature>
<reference evidence="3 4" key="1">
    <citation type="journal article" date="2015" name="Int. J. Syst. Evol. Microbiol.">
        <title>Flavisolibacter ginsenosidimutans sp. nov., with ginsenoside-converting activity isolated from soil used for cultivating ginseng.</title>
        <authorList>
            <person name="Zhao Y."/>
            <person name="Liu Q."/>
            <person name="Kang M.S."/>
            <person name="Jin F."/>
            <person name="Yu H."/>
            <person name="Im W.T."/>
        </authorList>
    </citation>
    <scope>NUCLEOTIDE SEQUENCE [LARGE SCALE GENOMIC DNA]</scope>
    <source>
        <strain evidence="3 4">Gsoil 636</strain>
    </source>
</reference>
<evidence type="ECO:0000256" key="1">
    <source>
        <dbReference type="SAM" id="MobiDB-lite"/>
    </source>
</evidence>
<gene>
    <name evidence="3" type="ORF">FSB75_06060</name>
</gene>
<evidence type="ECO:0000256" key="2">
    <source>
        <dbReference type="SAM" id="SignalP"/>
    </source>
</evidence>
<keyword evidence="4" id="KW-1185">Reference proteome</keyword>
<feature type="region of interest" description="Disordered" evidence="1">
    <location>
        <begin position="23"/>
        <end position="72"/>
    </location>
</feature>
<feature type="compositionally biased region" description="Low complexity" evidence="1">
    <location>
        <begin position="23"/>
        <end position="39"/>
    </location>
</feature>
<proteinExistence type="predicted"/>
<dbReference type="PROSITE" id="PS51257">
    <property type="entry name" value="PROKAR_LIPOPROTEIN"/>
    <property type="match status" value="1"/>
</dbReference>
<evidence type="ECO:0000313" key="3">
    <source>
        <dbReference type="EMBL" id="QEC55483.1"/>
    </source>
</evidence>
<dbReference type="Proteomes" id="UP000321204">
    <property type="component" value="Chromosome"/>
</dbReference>
<evidence type="ECO:0000313" key="4">
    <source>
        <dbReference type="Proteomes" id="UP000321204"/>
    </source>
</evidence>
<feature type="compositionally biased region" description="Polar residues" evidence="1">
    <location>
        <begin position="40"/>
        <end position="49"/>
    </location>
</feature>
<sequence>MKKIFFGLLCAAFLFACNNDKANTNSNTNSGESGPSTTNVQNVNGNRPDTLNGIVLDNRQSADSTRKDSVPR</sequence>